<reference evidence="1 2" key="1">
    <citation type="submission" date="2018-10" db="EMBL/GenBank/DDBJ databases">
        <title>Genome assembly for a Yunnan-Guizhou Plateau 3E fish, Anabarilius grahami (Regan), and its evolutionary and genetic applications.</title>
        <authorList>
            <person name="Jiang W."/>
        </authorList>
    </citation>
    <scope>NUCLEOTIDE SEQUENCE [LARGE SCALE GENOMIC DNA]</scope>
    <source>
        <strain evidence="1">AG-KIZ</strain>
        <tissue evidence="1">Muscle</tissue>
    </source>
</reference>
<evidence type="ECO:0000313" key="1">
    <source>
        <dbReference type="EMBL" id="ROL41852.1"/>
    </source>
</evidence>
<dbReference type="Proteomes" id="UP000281406">
    <property type="component" value="Unassembled WGS sequence"/>
</dbReference>
<dbReference type="EMBL" id="RJVU01051519">
    <property type="protein sequence ID" value="ROL41852.1"/>
    <property type="molecule type" value="Genomic_DNA"/>
</dbReference>
<proteinExistence type="predicted"/>
<keyword evidence="2" id="KW-1185">Reference proteome</keyword>
<organism evidence="1 2">
    <name type="scientific">Anabarilius grahami</name>
    <name type="common">Kanglang fish</name>
    <name type="synonym">Barilius grahami</name>
    <dbReference type="NCBI Taxonomy" id="495550"/>
    <lineage>
        <taxon>Eukaryota</taxon>
        <taxon>Metazoa</taxon>
        <taxon>Chordata</taxon>
        <taxon>Craniata</taxon>
        <taxon>Vertebrata</taxon>
        <taxon>Euteleostomi</taxon>
        <taxon>Actinopterygii</taxon>
        <taxon>Neopterygii</taxon>
        <taxon>Teleostei</taxon>
        <taxon>Ostariophysi</taxon>
        <taxon>Cypriniformes</taxon>
        <taxon>Xenocyprididae</taxon>
        <taxon>Xenocypridinae</taxon>
        <taxon>Xenocypridinae incertae sedis</taxon>
        <taxon>Anabarilius</taxon>
    </lineage>
</organism>
<name>A0A3N0Y6N2_ANAGA</name>
<evidence type="ECO:0000313" key="2">
    <source>
        <dbReference type="Proteomes" id="UP000281406"/>
    </source>
</evidence>
<accession>A0A3N0Y6N2</accession>
<sequence>MVTPVPYSGLAEECKRFLLQCSMALEMQPQQFPTEKAKISFIISLLKERVLQWAETIWHKNGPVTQSLDNFLVHLYQLYHLKQGNSSINDFALRFRTLAAASGWLFTTYRQGLEPKLRLHLDSMGLEKFVQLSIRVTQHMQGLQLQVDLLHVENIELLFLENSTGNIIIGRPWLILQWATGEVLKWVGLSVGLWIVLLSVWLSDGLNRSFVKSPLRFHNLRLQLRPSNTRTVPIA</sequence>
<dbReference type="AlphaFoldDB" id="A0A3N0Y6N2"/>
<protein>
    <submittedName>
        <fullName evidence="1">Retrotransposon-like protein 1</fullName>
    </submittedName>
</protein>
<gene>
    <name evidence="1" type="ORF">DPX16_9443</name>
</gene>
<dbReference type="OrthoDB" id="9827795at2759"/>
<comment type="caution">
    <text evidence="1">The sequence shown here is derived from an EMBL/GenBank/DDBJ whole genome shotgun (WGS) entry which is preliminary data.</text>
</comment>